<evidence type="ECO:0000256" key="7">
    <source>
        <dbReference type="ARBA" id="ARBA00023125"/>
    </source>
</evidence>
<dbReference type="Pfam" id="PF00392">
    <property type="entry name" value="GntR"/>
    <property type="match status" value="1"/>
</dbReference>
<dbReference type="GO" id="GO:0003677">
    <property type="term" value="F:DNA binding"/>
    <property type="evidence" value="ECO:0007669"/>
    <property type="project" value="UniProtKB-KW"/>
</dbReference>
<dbReference type="EMBL" id="RHHT01000030">
    <property type="protein sequence ID" value="RNB77484.1"/>
    <property type="molecule type" value="Genomic_DNA"/>
</dbReference>
<reference evidence="10 11" key="1">
    <citation type="submission" date="2018-10" db="EMBL/GenBank/DDBJ databases">
        <title>Phylogenomics of Brevibacillus.</title>
        <authorList>
            <person name="Dunlap C."/>
        </authorList>
    </citation>
    <scope>NUCLEOTIDE SEQUENCE [LARGE SCALE GENOMIC DNA]</scope>
    <source>
        <strain evidence="10 11">JCM 15085</strain>
    </source>
</reference>
<dbReference type="CDD" id="cd07377">
    <property type="entry name" value="WHTH_GntR"/>
    <property type="match status" value="1"/>
</dbReference>
<dbReference type="Pfam" id="PF00155">
    <property type="entry name" value="Aminotran_1_2"/>
    <property type="match status" value="1"/>
</dbReference>
<dbReference type="Proteomes" id="UP000281915">
    <property type="component" value="Unassembled WGS sequence"/>
</dbReference>
<feature type="domain" description="HTH gntR-type" evidence="9">
    <location>
        <begin position="11"/>
        <end position="79"/>
    </location>
</feature>
<name>A0A3M8CPA2_9BACL</name>
<comment type="similarity">
    <text evidence="2">In the C-terminal section; belongs to the class-I pyridoxal-phosphate-dependent aminotransferase family.</text>
</comment>
<evidence type="ECO:0000256" key="1">
    <source>
        <dbReference type="ARBA" id="ARBA00001933"/>
    </source>
</evidence>
<accession>A0A3M8CPA2</accession>
<keyword evidence="3 10" id="KW-0032">Aminotransferase</keyword>
<comment type="caution">
    <text evidence="10">The sequence shown here is derived from an EMBL/GenBank/DDBJ whole genome shotgun (WGS) entry which is preliminary data.</text>
</comment>
<dbReference type="InterPro" id="IPR000524">
    <property type="entry name" value="Tscrpt_reg_HTH_GntR"/>
</dbReference>
<keyword evidence="5" id="KW-0663">Pyridoxal phosphate</keyword>
<keyword evidence="7" id="KW-0238">DNA-binding</keyword>
<dbReference type="PRINTS" id="PR00035">
    <property type="entry name" value="HTHGNTR"/>
</dbReference>
<evidence type="ECO:0000256" key="8">
    <source>
        <dbReference type="ARBA" id="ARBA00023163"/>
    </source>
</evidence>
<evidence type="ECO:0000256" key="4">
    <source>
        <dbReference type="ARBA" id="ARBA00022679"/>
    </source>
</evidence>
<dbReference type="Gene3D" id="1.10.10.10">
    <property type="entry name" value="Winged helix-like DNA-binding domain superfamily/Winged helix DNA-binding domain"/>
    <property type="match status" value="1"/>
</dbReference>
<dbReference type="RefSeq" id="WP_122913989.1">
    <property type="nucleotide sequence ID" value="NZ_RHHT01000030.1"/>
</dbReference>
<sequence>MDWRPNRQSSIPVYKQIAAHIEQLISNGEYPAGSVLPSERALSKELQVNRSTIVAAFEELRALGIIESLQGKGTIVSKNIWGGTNRRVPNWEKLIETGSFLPNPSMMRTIRKETYHHDLIDLASGELSPELSASPYFRKILATGDFTYHVGYDHPQGNLNLRQTIAQHLKEYRNISATPSSILVTSGAQQALYLIVQCLLQKGDAVAIEDPSYCYSLPLFKSAGIRSFLLPSDEQGVNPEDIVDLYKKHRIKMVFLNPNFQNPTGSLLHIERRKRILEISSYYGIPVVEDDPYSLTAFDQTNVPTLKSLDQNGTVLYISSLSKIVASGLRIGWIFGPQKAIERLADAKQQIDFGHSIIPEWVANQFLSSEDFPIHLQKLRNSLACNRDKIVFSLQELLGDQVEFFAPDGGIHLWCKVKSEVDEQQLLNESIRRGVVYVPGSIFGTKKGYSRFTFGRAREDHIYDAMTRFAEALRHHLEESKQMLN</sequence>
<dbReference type="FunFam" id="1.10.10.10:FF:000079">
    <property type="entry name" value="GntR family transcriptional regulator"/>
    <property type="match status" value="1"/>
</dbReference>
<evidence type="ECO:0000313" key="11">
    <source>
        <dbReference type="Proteomes" id="UP000281915"/>
    </source>
</evidence>
<protein>
    <submittedName>
        <fullName evidence="10">PLP-dependent aminotransferase family protein</fullName>
    </submittedName>
</protein>
<keyword evidence="8" id="KW-0804">Transcription</keyword>
<comment type="cofactor">
    <cofactor evidence="1">
        <name>pyridoxal 5'-phosphate</name>
        <dbReference type="ChEBI" id="CHEBI:597326"/>
    </cofactor>
</comment>
<gene>
    <name evidence="10" type="ORF">EDM58_14560</name>
</gene>
<dbReference type="CDD" id="cd00609">
    <property type="entry name" value="AAT_like"/>
    <property type="match status" value="1"/>
</dbReference>
<proteinExistence type="inferred from homology"/>
<dbReference type="PANTHER" id="PTHR46577:SF2">
    <property type="entry name" value="TRANSCRIPTIONAL REGULATORY PROTEIN"/>
    <property type="match status" value="1"/>
</dbReference>
<dbReference type="GO" id="GO:0030170">
    <property type="term" value="F:pyridoxal phosphate binding"/>
    <property type="evidence" value="ECO:0007669"/>
    <property type="project" value="InterPro"/>
</dbReference>
<dbReference type="SUPFAM" id="SSF53383">
    <property type="entry name" value="PLP-dependent transferases"/>
    <property type="match status" value="1"/>
</dbReference>
<dbReference type="GO" id="GO:0008483">
    <property type="term" value="F:transaminase activity"/>
    <property type="evidence" value="ECO:0007669"/>
    <property type="project" value="UniProtKB-KW"/>
</dbReference>
<dbReference type="Gene3D" id="3.40.640.10">
    <property type="entry name" value="Type I PLP-dependent aspartate aminotransferase-like (Major domain)"/>
    <property type="match status" value="1"/>
</dbReference>
<evidence type="ECO:0000256" key="6">
    <source>
        <dbReference type="ARBA" id="ARBA00023015"/>
    </source>
</evidence>
<dbReference type="InterPro" id="IPR015421">
    <property type="entry name" value="PyrdxlP-dep_Trfase_major"/>
</dbReference>
<keyword evidence="4 10" id="KW-0808">Transferase</keyword>
<dbReference type="SUPFAM" id="SSF46785">
    <property type="entry name" value="Winged helix' DNA-binding domain"/>
    <property type="match status" value="1"/>
</dbReference>
<evidence type="ECO:0000256" key="3">
    <source>
        <dbReference type="ARBA" id="ARBA00022576"/>
    </source>
</evidence>
<dbReference type="AlphaFoldDB" id="A0A3M8CPA2"/>
<dbReference type="InterPro" id="IPR004839">
    <property type="entry name" value="Aminotransferase_I/II_large"/>
</dbReference>
<dbReference type="InterPro" id="IPR036388">
    <property type="entry name" value="WH-like_DNA-bd_sf"/>
</dbReference>
<evidence type="ECO:0000313" key="10">
    <source>
        <dbReference type="EMBL" id="RNB77484.1"/>
    </source>
</evidence>
<dbReference type="SMART" id="SM00345">
    <property type="entry name" value="HTH_GNTR"/>
    <property type="match status" value="1"/>
</dbReference>
<dbReference type="PANTHER" id="PTHR46577">
    <property type="entry name" value="HTH-TYPE TRANSCRIPTIONAL REGULATORY PROTEIN GABR"/>
    <property type="match status" value="1"/>
</dbReference>
<dbReference type="GO" id="GO:0003700">
    <property type="term" value="F:DNA-binding transcription factor activity"/>
    <property type="evidence" value="ECO:0007669"/>
    <property type="project" value="InterPro"/>
</dbReference>
<dbReference type="PROSITE" id="PS50949">
    <property type="entry name" value="HTH_GNTR"/>
    <property type="match status" value="1"/>
</dbReference>
<evidence type="ECO:0000256" key="2">
    <source>
        <dbReference type="ARBA" id="ARBA00005384"/>
    </source>
</evidence>
<dbReference type="FunFam" id="3.40.640.10:FF:000023">
    <property type="entry name" value="Transcriptional regulator, GntR family"/>
    <property type="match status" value="1"/>
</dbReference>
<dbReference type="Gene3D" id="3.90.1150.10">
    <property type="entry name" value="Aspartate Aminotransferase, domain 1"/>
    <property type="match status" value="1"/>
</dbReference>
<evidence type="ECO:0000259" key="9">
    <source>
        <dbReference type="PROSITE" id="PS50949"/>
    </source>
</evidence>
<organism evidence="10 11">
    <name type="scientific">Brevibacillus panacihumi</name>
    <dbReference type="NCBI Taxonomy" id="497735"/>
    <lineage>
        <taxon>Bacteria</taxon>
        <taxon>Bacillati</taxon>
        <taxon>Bacillota</taxon>
        <taxon>Bacilli</taxon>
        <taxon>Bacillales</taxon>
        <taxon>Paenibacillaceae</taxon>
        <taxon>Brevibacillus</taxon>
    </lineage>
</organism>
<dbReference type="InterPro" id="IPR051446">
    <property type="entry name" value="HTH_trans_reg/aminotransferase"/>
</dbReference>
<dbReference type="InterPro" id="IPR015424">
    <property type="entry name" value="PyrdxlP-dep_Trfase"/>
</dbReference>
<dbReference type="InterPro" id="IPR036390">
    <property type="entry name" value="WH_DNA-bd_sf"/>
</dbReference>
<dbReference type="InterPro" id="IPR015422">
    <property type="entry name" value="PyrdxlP-dep_Trfase_small"/>
</dbReference>
<evidence type="ECO:0000256" key="5">
    <source>
        <dbReference type="ARBA" id="ARBA00022898"/>
    </source>
</evidence>
<keyword evidence="6" id="KW-0805">Transcription regulation</keyword>